<keyword evidence="4" id="KW-1185">Reference proteome</keyword>
<keyword evidence="2" id="KW-1133">Transmembrane helix</keyword>
<sequence length="202" mass="21633">MSWWGIDLDAIAMVLLLMCVGFSVSFSAHITYAFVLDSSETGNERMRHALATLGMPIVQGALSTILGMVVLSASGSYVFRTFFKVIFLVMLLGALHGLIFLPVLLSLVGPKGSGHEPTQSMVKVAPLDTDSERAVSRVSVAKERPMTSAARVEPSSQLVGQPIPSADYEEEEQDMGRTDTEGGAIKRNTPARTSTASNGSRI</sequence>
<proteinExistence type="predicted"/>
<dbReference type="Proteomes" id="UP001209878">
    <property type="component" value="Unassembled WGS sequence"/>
</dbReference>
<feature type="region of interest" description="Disordered" evidence="1">
    <location>
        <begin position="142"/>
        <end position="202"/>
    </location>
</feature>
<accession>A0AAD9NUL3</accession>
<organism evidence="3 4">
    <name type="scientific">Ridgeia piscesae</name>
    <name type="common">Tubeworm</name>
    <dbReference type="NCBI Taxonomy" id="27915"/>
    <lineage>
        <taxon>Eukaryota</taxon>
        <taxon>Metazoa</taxon>
        <taxon>Spiralia</taxon>
        <taxon>Lophotrochozoa</taxon>
        <taxon>Annelida</taxon>
        <taxon>Polychaeta</taxon>
        <taxon>Sedentaria</taxon>
        <taxon>Canalipalpata</taxon>
        <taxon>Sabellida</taxon>
        <taxon>Siboglinidae</taxon>
        <taxon>Ridgeia</taxon>
    </lineage>
</organism>
<reference evidence="3" key="1">
    <citation type="journal article" date="2023" name="Mol. Biol. Evol.">
        <title>Third-Generation Sequencing Reveals the Adaptive Role of the Epigenome in Three Deep-Sea Polychaetes.</title>
        <authorList>
            <person name="Perez M."/>
            <person name="Aroh O."/>
            <person name="Sun Y."/>
            <person name="Lan Y."/>
            <person name="Juniper S.K."/>
            <person name="Young C.R."/>
            <person name="Angers B."/>
            <person name="Qian P.Y."/>
        </authorList>
    </citation>
    <scope>NUCLEOTIDE SEQUENCE</scope>
    <source>
        <strain evidence="3">R07B-5</strain>
    </source>
</reference>
<dbReference type="PANTHER" id="PTHR10796:SF92">
    <property type="entry name" value="PATCHED-RELATED, ISOFORM A"/>
    <property type="match status" value="1"/>
</dbReference>
<dbReference type="GO" id="GO:0016020">
    <property type="term" value="C:membrane"/>
    <property type="evidence" value="ECO:0007669"/>
    <property type="project" value="TreeGrafter"/>
</dbReference>
<gene>
    <name evidence="3" type="ORF">NP493_313g01001</name>
</gene>
<feature type="transmembrane region" description="Helical" evidence="2">
    <location>
        <begin position="57"/>
        <end position="79"/>
    </location>
</feature>
<dbReference type="InterPro" id="IPR051697">
    <property type="entry name" value="Patched_domain-protein"/>
</dbReference>
<evidence type="ECO:0000256" key="2">
    <source>
        <dbReference type="SAM" id="Phobius"/>
    </source>
</evidence>
<name>A0AAD9NUL3_RIDPI</name>
<evidence type="ECO:0000313" key="3">
    <source>
        <dbReference type="EMBL" id="KAK2183397.1"/>
    </source>
</evidence>
<evidence type="ECO:0000256" key="1">
    <source>
        <dbReference type="SAM" id="MobiDB-lite"/>
    </source>
</evidence>
<dbReference type="EMBL" id="JAODUO010000312">
    <property type="protein sequence ID" value="KAK2183397.1"/>
    <property type="molecule type" value="Genomic_DNA"/>
</dbReference>
<protein>
    <submittedName>
        <fullName evidence="3">Uncharacterized protein</fullName>
    </submittedName>
</protein>
<feature type="compositionally biased region" description="Polar residues" evidence="1">
    <location>
        <begin position="190"/>
        <end position="202"/>
    </location>
</feature>
<dbReference type="PANTHER" id="PTHR10796">
    <property type="entry name" value="PATCHED-RELATED"/>
    <property type="match status" value="1"/>
</dbReference>
<dbReference type="AlphaFoldDB" id="A0AAD9NUL3"/>
<evidence type="ECO:0000313" key="4">
    <source>
        <dbReference type="Proteomes" id="UP001209878"/>
    </source>
</evidence>
<feature type="transmembrane region" description="Helical" evidence="2">
    <location>
        <begin position="12"/>
        <end position="36"/>
    </location>
</feature>
<dbReference type="SUPFAM" id="SSF82866">
    <property type="entry name" value="Multidrug efflux transporter AcrB transmembrane domain"/>
    <property type="match status" value="1"/>
</dbReference>
<comment type="caution">
    <text evidence="3">The sequence shown here is derived from an EMBL/GenBank/DDBJ whole genome shotgun (WGS) entry which is preliminary data.</text>
</comment>
<dbReference type="Gene3D" id="1.20.1640.10">
    <property type="entry name" value="Multidrug efflux transporter AcrB transmembrane domain"/>
    <property type="match status" value="1"/>
</dbReference>
<feature type="transmembrane region" description="Helical" evidence="2">
    <location>
        <begin position="85"/>
        <end position="108"/>
    </location>
</feature>
<keyword evidence="2" id="KW-0472">Membrane</keyword>
<keyword evidence="2" id="KW-0812">Transmembrane</keyword>